<evidence type="ECO:0000256" key="1">
    <source>
        <dbReference type="ARBA" id="ARBA00023027"/>
    </source>
</evidence>
<dbReference type="InterPro" id="IPR036291">
    <property type="entry name" value="NAD(P)-bd_dom_sf"/>
</dbReference>
<organism evidence="4 5">
    <name type="scientific">Rossellomorea aquimaris</name>
    <dbReference type="NCBI Taxonomy" id="189382"/>
    <lineage>
        <taxon>Bacteria</taxon>
        <taxon>Bacillati</taxon>
        <taxon>Bacillota</taxon>
        <taxon>Bacilli</taxon>
        <taxon>Bacillales</taxon>
        <taxon>Bacillaceae</taxon>
        <taxon>Rossellomorea</taxon>
    </lineage>
</organism>
<comment type="caution">
    <text evidence="4">The sequence shown here is derived from an EMBL/GenBank/DDBJ whole genome shotgun (WGS) entry which is preliminary data.</text>
</comment>
<keyword evidence="1" id="KW-0520">NAD</keyword>
<keyword evidence="2" id="KW-0732">Signal</keyword>
<dbReference type="PANTHER" id="PTHR43574">
    <property type="entry name" value="EPIMERASE-RELATED"/>
    <property type="match status" value="1"/>
</dbReference>
<accession>A0A366EPX7</accession>
<dbReference type="Proteomes" id="UP000252118">
    <property type="component" value="Unassembled WGS sequence"/>
</dbReference>
<protein>
    <submittedName>
        <fullName evidence="4">UDP-glucuronate 4-epimerase</fullName>
    </submittedName>
</protein>
<evidence type="ECO:0000259" key="3">
    <source>
        <dbReference type="Pfam" id="PF01370"/>
    </source>
</evidence>
<sequence>MLRSVSICKSFLFSMHVCAKLNLLSKSQESVMKVKIVITGGAGFIGMHLTKRLLKVGHQVSIIDCFHTYYSAHRKKQHVSEIKFPTGDLYEVDLLDRDKTRAIINELKPDAVIHLAALPGVAYSLEEPLKYVDYDIKATINMVEACGEAGVKHFLFASSSSVYGDKPGMPLKEEDADGMTISPYAASKWSAESFCHMYAHMYDMHVNILRFFTVYDPWGRPDMAIPKFISKLLKNESISIFGSDSGRDYTYIDDIIHGIELTLHKGKRGETYNLGSGRVVKMTRLLEILRHHFPEMNVNYDTYRLGDVFSTHSDISKAQSHLGYSPITTIEEGIGNTILWAKQNEKHL</sequence>
<dbReference type="InterPro" id="IPR001509">
    <property type="entry name" value="Epimerase_deHydtase"/>
</dbReference>
<evidence type="ECO:0000256" key="2">
    <source>
        <dbReference type="SAM" id="SignalP"/>
    </source>
</evidence>
<dbReference type="Pfam" id="PF01370">
    <property type="entry name" value="Epimerase"/>
    <property type="match status" value="1"/>
</dbReference>
<reference evidence="4 5" key="1">
    <citation type="submission" date="2018-06" db="EMBL/GenBank/DDBJ databases">
        <title>Freshwater and sediment microbial communities from various areas in North America, analyzing microbe dynamics in response to fracking.</title>
        <authorList>
            <person name="Lamendella R."/>
        </authorList>
    </citation>
    <scope>NUCLEOTIDE SEQUENCE [LARGE SCALE GENOMIC DNA]</scope>
    <source>
        <strain evidence="4 5">97B</strain>
    </source>
</reference>
<feature type="domain" description="NAD-dependent epimerase/dehydratase" evidence="3">
    <location>
        <begin position="36"/>
        <end position="275"/>
    </location>
</feature>
<name>A0A366EPX7_9BACI</name>
<dbReference type="AlphaFoldDB" id="A0A366EPX7"/>
<evidence type="ECO:0000313" key="4">
    <source>
        <dbReference type="EMBL" id="RBP04344.1"/>
    </source>
</evidence>
<feature type="chain" id="PRO_5016776271" evidence="2">
    <location>
        <begin position="20"/>
        <end position="348"/>
    </location>
</feature>
<dbReference type="Gene3D" id="3.40.50.720">
    <property type="entry name" value="NAD(P)-binding Rossmann-like Domain"/>
    <property type="match status" value="1"/>
</dbReference>
<evidence type="ECO:0000313" key="5">
    <source>
        <dbReference type="Proteomes" id="UP000252118"/>
    </source>
</evidence>
<feature type="signal peptide" evidence="2">
    <location>
        <begin position="1"/>
        <end position="19"/>
    </location>
</feature>
<dbReference type="Gene3D" id="3.90.25.10">
    <property type="entry name" value="UDP-galactose 4-epimerase, domain 1"/>
    <property type="match status" value="1"/>
</dbReference>
<dbReference type="PRINTS" id="PR01713">
    <property type="entry name" value="NUCEPIMERASE"/>
</dbReference>
<dbReference type="SUPFAM" id="SSF51735">
    <property type="entry name" value="NAD(P)-binding Rossmann-fold domains"/>
    <property type="match status" value="1"/>
</dbReference>
<dbReference type="EMBL" id="QNRJ01000006">
    <property type="protein sequence ID" value="RBP04344.1"/>
    <property type="molecule type" value="Genomic_DNA"/>
</dbReference>
<gene>
    <name evidence="4" type="ORF">DET59_106134</name>
</gene>
<proteinExistence type="predicted"/>